<dbReference type="GO" id="GO:0006089">
    <property type="term" value="P:lactate metabolic process"/>
    <property type="evidence" value="ECO:0007669"/>
    <property type="project" value="TreeGrafter"/>
</dbReference>
<dbReference type="Proteomes" id="UP000250043">
    <property type="component" value="Unassembled WGS sequence"/>
</dbReference>
<keyword evidence="10" id="KW-0408">Iron</keyword>
<dbReference type="FunFam" id="3.20.20.70:FF:000062">
    <property type="entry name" value="Cytochrome b2, mitochondrial, putative"/>
    <property type="match status" value="1"/>
</dbReference>
<evidence type="ECO:0000256" key="4">
    <source>
        <dbReference type="ARBA" id="ARBA00011881"/>
    </source>
</evidence>
<evidence type="ECO:0000259" key="18">
    <source>
        <dbReference type="PROSITE" id="PS50255"/>
    </source>
</evidence>
<evidence type="ECO:0000256" key="12">
    <source>
        <dbReference type="ARBA" id="ARBA00052399"/>
    </source>
</evidence>
<dbReference type="Gene3D" id="3.20.20.70">
    <property type="entry name" value="Aldolase class I"/>
    <property type="match status" value="1"/>
</dbReference>
<evidence type="ECO:0000256" key="2">
    <source>
        <dbReference type="ARBA" id="ARBA00001970"/>
    </source>
</evidence>
<dbReference type="InterPro" id="IPR000262">
    <property type="entry name" value="FMN-dep_DH"/>
</dbReference>
<keyword evidence="21" id="KW-1185">Reference proteome</keyword>
<dbReference type="Pfam" id="PF01070">
    <property type="entry name" value="FMN_dh"/>
    <property type="match status" value="1"/>
</dbReference>
<comment type="similarity">
    <text evidence="13">In the C-terminal section; belongs to the FMN-dependent alpha-hydroxy acid dehydrogenase family.</text>
</comment>
<evidence type="ECO:0000259" key="19">
    <source>
        <dbReference type="PROSITE" id="PS51349"/>
    </source>
</evidence>
<dbReference type="PROSITE" id="PS51349">
    <property type="entry name" value="FMN_HYDROXY_ACID_DH_2"/>
    <property type="match status" value="1"/>
</dbReference>
<dbReference type="PROSITE" id="PS00557">
    <property type="entry name" value="FMN_HYDROXY_ACID_DH_1"/>
    <property type="match status" value="1"/>
</dbReference>
<comment type="similarity">
    <text evidence="14">In the N-terminal section; belongs to the cytochrome b5 family.</text>
</comment>
<dbReference type="SUPFAM" id="SSF55856">
    <property type="entry name" value="Cytochrome b5-like heme/steroid binding domain"/>
    <property type="match status" value="1"/>
</dbReference>
<keyword evidence="9" id="KW-0560">Oxidoreductase</keyword>
<dbReference type="OrthoDB" id="1925334at2759"/>
<dbReference type="InterPro" id="IPR008259">
    <property type="entry name" value="FMN_hydac_DH_AS"/>
</dbReference>
<proteinExistence type="inferred from homology"/>
<dbReference type="PROSITE" id="PS50255">
    <property type="entry name" value="CYTOCHROME_B5_2"/>
    <property type="match status" value="1"/>
</dbReference>
<keyword evidence="7" id="KW-0288">FMN</keyword>
<evidence type="ECO:0000256" key="13">
    <source>
        <dbReference type="ARBA" id="ARBA00061137"/>
    </source>
</evidence>
<dbReference type="GO" id="GO:0004460">
    <property type="term" value="F:L-lactate dehydrogenase (cytochrome) activity"/>
    <property type="evidence" value="ECO:0007669"/>
    <property type="project" value="UniProtKB-EC"/>
</dbReference>
<keyword evidence="17" id="KW-0472">Membrane</keyword>
<keyword evidence="8" id="KW-0479">Metal-binding</keyword>
<feature type="domain" description="Cytochrome b5 heme-binding" evidence="18">
    <location>
        <begin position="76"/>
        <end position="152"/>
    </location>
</feature>
<evidence type="ECO:0000256" key="5">
    <source>
        <dbReference type="ARBA" id="ARBA00022617"/>
    </source>
</evidence>
<feature type="transmembrane region" description="Helical" evidence="17">
    <location>
        <begin position="34"/>
        <end position="51"/>
    </location>
</feature>
<evidence type="ECO:0000256" key="9">
    <source>
        <dbReference type="ARBA" id="ARBA00023002"/>
    </source>
</evidence>
<organism evidence="20 21">
    <name type="scientific">Obba rivulosa</name>
    <dbReference type="NCBI Taxonomy" id="1052685"/>
    <lineage>
        <taxon>Eukaryota</taxon>
        <taxon>Fungi</taxon>
        <taxon>Dikarya</taxon>
        <taxon>Basidiomycota</taxon>
        <taxon>Agaricomycotina</taxon>
        <taxon>Agaricomycetes</taxon>
        <taxon>Polyporales</taxon>
        <taxon>Gelatoporiaceae</taxon>
        <taxon>Obba</taxon>
    </lineage>
</organism>
<comment type="cofactor">
    <cofactor evidence="2">
        <name>heme b</name>
        <dbReference type="ChEBI" id="CHEBI:60344"/>
    </cofactor>
</comment>
<evidence type="ECO:0000313" key="21">
    <source>
        <dbReference type="Proteomes" id="UP000250043"/>
    </source>
</evidence>
<feature type="domain" description="FMN hydroxy acid dehydrogenase" evidence="19">
    <location>
        <begin position="178"/>
        <end position="537"/>
    </location>
</feature>
<dbReference type="EMBL" id="KV722373">
    <property type="protein sequence ID" value="OCH92207.1"/>
    <property type="molecule type" value="Genomic_DNA"/>
</dbReference>
<keyword evidence="6" id="KW-0285">Flavoprotein</keyword>
<dbReference type="AlphaFoldDB" id="A0A8E2B214"/>
<dbReference type="InterPro" id="IPR036400">
    <property type="entry name" value="Cyt_B5-like_heme/steroid_sf"/>
</dbReference>
<name>A0A8E2B214_9APHY</name>
<dbReference type="Gene3D" id="3.10.120.10">
    <property type="entry name" value="Cytochrome b5-like heme/steroid binding domain"/>
    <property type="match status" value="1"/>
</dbReference>
<keyword evidence="11" id="KW-0496">Mitochondrion</keyword>
<evidence type="ECO:0000256" key="17">
    <source>
        <dbReference type="SAM" id="Phobius"/>
    </source>
</evidence>
<accession>A0A8E2B214</accession>
<comment type="subcellular location">
    <subcellularLocation>
        <location evidence="3">Mitochondrion intermembrane space</location>
    </subcellularLocation>
</comment>
<evidence type="ECO:0000256" key="16">
    <source>
        <dbReference type="ARBA" id="ARBA00068515"/>
    </source>
</evidence>
<evidence type="ECO:0000256" key="15">
    <source>
        <dbReference type="ARBA" id="ARBA00066458"/>
    </source>
</evidence>
<keyword evidence="17" id="KW-1133">Transmembrane helix</keyword>
<reference evidence="20 21" key="1">
    <citation type="submission" date="2016-07" db="EMBL/GenBank/DDBJ databases">
        <title>Draft genome of the white-rot fungus Obba rivulosa 3A-2.</title>
        <authorList>
            <consortium name="DOE Joint Genome Institute"/>
            <person name="Miettinen O."/>
            <person name="Riley R."/>
            <person name="Acob R."/>
            <person name="Barry K."/>
            <person name="Cullen D."/>
            <person name="De Vries R."/>
            <person name="Hainaut M."/>
            <person name="Hatakka A."/>
            <person name="Henrissat B."/>
            <person name="Hilden K."/>
            <person name="Kuo R."/>
            <person name="Labutti K."/>
            <person name="Lipzen A."/>
            <person name="Makela M.R."/>
            <person name="Sandor L."/>
            <person name="Spatafora J.W."/>
            <person name="Grigoriev I.V."/>
            <person name="Hibbett D.S."/>
        </authorList>
    </citation>
    <scope>NUCLEOTIDE SEQUENCE [LARGE SCALE GENOMIC DNA]</scope>
    <source>
        <strain evidence="20 21">3A-2</strain>
    </source>
</reference>
<dbReference type="InterPro" id="IPR013785">
    <property type="entry name" value="Aldolase_TIM"/>
</dbReference>
<dbReference type="CDD" id="cd02922">
    <property type="entry name" value="FCB2_FMN"/>
    <property type="match status" value="1"/>
</dbReference>
<comment type="cofactor">
    <cofactor evidence="1">
        <name>FMN</name>
        <dbReference type="ChEBI" id="CHEBI:58210"/>
    </cofactor>
</comment>
<evidence type="ECO:0000256" key="8">
    <source>
        <dbReference type="ARBA" id="ARBA00022723"/>
    </source>
</evidence>
<evidence type="ECO:0000256" key="10">
    <source>
        <dbReference type="ARBA" id="ARBA00023004"/>
    </source>
</evidence>
<evidence type="ECO:0000256" key="1">
    <source>
        <dbReference type="ARBA" id="ARBA00001917"/>
    </source>
</evidence>
<dbReference type="SMART" id="SM01117">
    <property type="entry name" value="Cyt-b5"/>
    <property type="match status" value="1"/>
</dbReference>
<dbReference type="InterPro" id="IPR037458">
    <property type="entry name" value="L-MDH/L-LDH_FMN-bd"/>
</dbReference>
<evidence type="ECO:0000256" key="6">
    <source>
        <dbReference type="ARBA" id="ARBA00022630"/>
    </source>
</evidence>
<evidence type="ECO:0000256" key="14">
    <source>
        <dbReference type="ARBA" id="ARBA00061589"/>
    </source>
</evidence>
<evidence type="ECO:0000313" key="20">
    <source>
        <dbReference type="EMBL" id="OCH92207.1"/>
    </source>
</evidence>
<dbReference type="Pfam" id="PF00173">
    <property type="entry name" value="Cyt-b5"/>
    <property type="match status" value="1"/>
</dbReference>
<evidence type="ECO:0000256" key="11">
    <source>
        <dbReference type="ARBA" id="ARBA00023128"/>
    </source>
</evidence>
<keyword evidence="5" id="KW-0349">Heme</keyword>
<dbReference type="SUPFAM" id="SSF51395">
    <property type="entry name" value="FMN-linked oxidoreductases"/>
    <property type="match status" value="1"/>
</dbReference>
<keyword evidence="17" id="KW-0812">Transmembrane</keyword>
<comment type="subunit">
    <text evidence="4">Homotetramer.</text>
</comment>
<dbReference type="PANTHER" id="PTHR10578">
    <property type="entry name" value="S -2-HYDROXY-ACID OXIDASE-RELATED"/>
    <property type="match status" value="1"/>
</dbReference>
<sequence length="545" mass="60299">MSLARVVKRSAQNCRYGYRFLHSKSQAAIRQRPIVTLLTCGSVVLGIYAGYQTLYPVQLDAPLRSKTKVKPNQGTQRYISYHEVQGHNTPDSCWVIIDGQVYDATSVLAWHPAGPNVILKLSGQDATKAFVPIHPPNILTHLPPEAHIGPIDPATMPQEAAKLTPDEIRVAEARSTLPPPTAALNLSDIEEFAEKVMTATAWAYYRSTADDENTYWENQAAYGRFWFRPRVLRKISRISTATTIVGIPTSLPIYISPSALARLGHPDGEMNMVRAAGEAGITQGISHHASCSTEEIMSVKSLGQNLMYQMYMPKDRKAAKDLIKQAERAGYKALILTVDTAVTGKRELDMRLKQSSTNIAAATGKAAVDGLGIAHSIGFAKDPDVCWDDIPWIRSITRLPLIIKGIQSVEDAEIALDKYRVDAIVLSNHGGRQLDYAPAPLTVLHELHERRPDLLRKHEVYIDGGIRRGTDVLKALCLGARAVGLGRPFLYANGVWGEEGCRRVIEIMREEIETGMRLLGVTSLDQLTPDLIRYVDRDPCARRRS</sequence>
<dbReference type="PANTHER" id="PTHR10578:SF101">
    <property type="entry name" value="L-LACTATE DEHYDROGENASE (CYTOCHROME B2)"/>
    <property type="match status" value="1"/>
</dbReference>
<dbReference type="InterPro" id="IPR037396">
    <property type="entry name" value="FMN_HAD"/>
</dbReference>
<comment type="catalytic activity">
    <reaction evidence="12">
        <text>(S)-lactate + 2 Fe(III)-[cytochrome c] = 2 Fe(II)-[cytochrome c] + pyruvate + 2 H(+)</text>
        <dbReference type="Rhea" id="RHEA:19909"/>
        <dbReference type="Rhea" id="RHEA-COMP:10350"/>
        <dbReference type="Rhea" id="RHEA-COMP:14399"/>
        <dbReference type="ChEBI" id="CHEBI:15361"/>
        <dbReference type="ChEBI" id="CHEBI:15378"/>
        <dbReference type="ChEBI" id="CHEBI:16651"/>
        <dbReference type="ChEBI" id="CHEBI:29033"/>
        <dbReference type="ChEBI" id="CHEBI:29034"/>
        <dbReference type="EC" id="1.1.2.3"/>
    </reaction>
    <physiologicalReaction direction="left-to-right" evidence="12">
        <dbReference type="Rhea" id="RHEA:19910"/>
    </physiologicalReaction>
</comment>
<protein>
    <recommendedName>
        <fullName evidence="16">L-lactate dehydrogenase (cytochrome)</fullName>
        <ecNumber evidence="15">1.1.2.3</ecNumber>
    </recommendedName>
</protein>
<gene>
    <name evidence="20" type="ORF">OBBRIDRAFT_751950</name>
</gene>
<dbReference type="InterPro" id="IPR001199">
    <property type="entry name" value="Cyt_B5-like_heme/steroid-bd"/>
</dbReference>
<evidence type="ECO:0000256" key="7">
    <source>
        <dbReference type="ARBA" id="ARBA00022643"/>
    </source>
</evidence>
<evidence type="ECO:0000256" key="3">
    <source>
        <dbReference type="ARBA" id="ARBA00004569"/>
    </source>
</evidence>
<dbReference type="GO" id="GO:0005758">
    <property type="term" value="C:mitochondrial intermembrane space"/>
    <property type="evidence" value="ECO:0007669"/>
    <property type="project" value="UniProtKB-SubCell"/>
</dbReference>
<dbReference type="EC" id="1.1.2.3" evidence="15"/>
<dbReference type="GO" id="GO:0046872">
    <property type="term" value="F:metal ion binding"/>
    <property type="evidence" value="ECO:0007669"/>
    <property type="project" value="UniProtKB-KW"/>
</dbReference>